<evidence type="ECO:0000313" key="2">
    <source>
        <dbReference type="EMBL" id="BDI03310.1"/>
    </source>
</evidence>
<dbReference type="Pfam" id="PF13676">
    <property type="entry name" value="TIR_2"/>
    <property type="match status" value="1"/>
</dbReference>
<keyword evidence="3" id="KW-1185">Reference proteome</keyword>
<sequence length="355" mass="38412">MTDVFLSYKRDDEARAGRVVQALQAQGLEVWWDRGLQAGGSWRAQIEAELAAARCVVVLWTHASVGPEGGFVKDEATRGLRRRALVQVLLDRVELPVGFGEEQAIDLIGWGQGLRRSARDPFVLDLAAAIRAKLDGQPAPKPQGPMKRLLHRAMAGGISAGLALAAGAFATNALNLQQHLCTLPLAQPGLSDACGAAGLGGRPHQALRLAQEKEQQAWAALPAGDCAALRRFVGDWPGGLHRPEADARLTARSLTRTERWEPKEVRISQYLSDNKTGATTEARAREQALAAGQRDAEQRCRLYPGGHHRFVGAVAEAGDWSCHREAAGWFCRAQGTAVCRMEERVETELERCGGG</sequence>
<dbReference type="InterPro" id="IPR000157">
    <property type="entry name" value="TIR_dom"/>
</dbReference>
<dbReference type="InterPro" id="IPR035897">
    <property type="entry name" value="Toll_tir_struct_dom_sf"/>
</dbReference>
<dbReference type="EMBL" id="AP025730">
    <property type="protein sequence ID" value="BDI03310.1"/>
    <property type="molecule type" value="Genomic_DNA"/>
</dbReference>
<dbReference type="Proteomes" id="UP001057498">
    <property type="component" value="Chromosome"/>
</dbReference>
<evidence type="ECO:0000313" key="3">
    <source>
        <dbReference type="Proteomes" id="UP001057498"/>
    </source>
</evidence>
<feature type="domain" description="TIR" evidence="1">
    <location>
        <begin position="4"/>
        <end position="112"/>
    </location>
</feature>
<accession>A0ABN6PI72</accession>
<evidence type="ECO:0000259" key="1">
    <source>
        <dbReference type="Pfam" id="PF13676"/>
    </source>
</evidence>
<dbReference type="RefSeq" id="WP_251971604.1">
    <property type="nucleotide sequence ID" value="NZ_AP025730.1"/>
</dbReference>
<protein>
    <recommendedName>
        <fullName evidence="1">TIR domain-containing protein</fullName>
    </recommendedName>
</protein>
<organism evidence="2 3">
    <name type="scientific">Sphaerotilus microaerophilus</name>
    <dbReference type="NCBI Taxonomy" id="2914710"/>
    <lineage>
        <taxon>Bacteria</taxon>
        <taxon>Pseudomonadati</taxon>
        <taxon>Pseudomonadota</taxon>
        <taxon>Betaproteobacteria</taxon>
        <taxon>Burkholderiales</taxon>
        <taxon>Sphaerotilaceae</taxon>
        <taxon>Sphaerotilus</taxon>
    </lineage>
</organism>
<dbReference type="Gene3D" id="3.40.50.10140">
    <property type="entry name" value="Toll/interleukin-1 receptor homology (TIR) domain"/>
    <property type="match status" value="1"/>
</dbReference>
<gene>
    <name evidence="2" type="ORF">CATMQ487_02800</name>
</gene>
<reference evidence="2" key="1">
    <citation type="submission" date="2022-04" db="EMBL/GenBank/DDBJ databases">
        <title>Whole genome sequence of Sphaerotilus sp. FB-5.</title>
        <authorList>
            <person name="Takeda M."/>
            <person name="Narihara S."/>
            <person name="Akimoto M."/>
            <person name="Akimoto R."/>
            <person name="Nishiyashiki S."/>
            <person name="Murakami T."/>
        </authorList>
    </citation>
    <scope>NUCLEOTIDE SEQUENCE</scope>
    <source>
        <strain evidence="2">FB-5</strain>
    </source>
</reference>
<dbReference type="SUPFAM" id="SSF52200">
    <property type="entry name" value="Toll/Interleukin receptor TIR domain"/>
    <property type="match status" value="1"/>
</dbReference>
<proteinExistence type="predicted"/>
<name>A0ABN6PI72_9BURK</name>